<dbReference type="EMBL" id="CP043839">
    <property type="protein sequence ID" value="WOF14394.1"/>
    <property type="molecule type" value="Genomic_DNA"/>
</dbReference>
<accession>A0A7X5YE60</accession>
<keyword evidence="5" id="KW-1185">Reference proteome</keyword>
<evidence type="ECO:0000313" key="3">
    <source>
        <dbReference type="EMBL" id="WOF14394.1"/>
    </source>
</evidence>
<feature type="domain" description="Glycosyltransferase 2-like" evidence="1">
    <location>
        <begin position="10"/>
        <end position="129"/>
    </location>
</feature>
<dbReference type="GeneID" id="86893629"/>
<sequence length="275" mass="32544">MNDLLVTATIVTYKEREDVLKKAIDSFLNTTLNVKLYIVDNSPTDDLRVLCENIPRLEYIFNNANIGFGAAHNIIMREEIRLGRYHLVLNPDISFEAGTIERLVQFMDQNKDVGICMPKVLYPDGSLQYLCKLLPTPINWIARSLIPIDRVKKKLDYDFEMRFTDYNSIMEVPYLSGCFLFIPRHVITEIGVFDEGIFMYGEDTDLCRRIGRKYKTMFYPKAFVYHHFRKGSHKNLRLFKIHVKAAIYYFNKWGWFYDTERRKINNRIKSLYITK</sequence>
<dbReference type="Pfam" id="PF00535">
    <property type="entry name" value="Glycos_transf_2"/>
    <property type="match status" value="1"/>
</dbReference>
<dbReference type="AlphaFoldDB" id="A0A7X5YE60"/>
<dbReference type="InterPro" id="IPR001173">
    <property type="entry name" value="Glyco_trans_2-like"/>
</dbReference>
<dbReference type="PANTHER" id="PTHR43179:SF10">
    <property type="entry name" value="GLYCOSYL TRANSFERASE"/>
    <property type="match status" value="1"/>
</dbReference>
<dbReference type="Proteomes" id="UP000576368">
    <property type="component" value="Unassembled WGS sequence"/>
</dbReference>
<reference evidence="3 5" key="1">
    <citation type="submission" date="2019-09" db="EMBL/GenBank/DDBJ databases">
        <title>Butyricimonas paravirosa DSM 105722 (=214-4 = JCM 18677 = CCUG 65563).</title>
        <authorList>
            <person name="Le Roy T."/>
            <person name="Cani P.D."/>
        </authorList>
    </citation>
    <scope>NUCLEOTIDE SEQUENCE [LARGE SCALE GENOMIC DNA]</scope>
    <source>
        <strain evidence="3 5">DSM 105722</strain>
    </source>
</reference>
<reference evidence="2 4" key="2">
    <citation type="submission" date="2020-03" db="EMBL/GenBank/DDBJ databases">
        <title>Genomic Encyclopedia of Type Strains, Phase IV (KMG-IV): sequencing the most valuable type-strain genomes for metagenomic binning, comparative biology and taxonomic classification.</title>
        <authorList>
            <person name="Goeker M."/>
        </authorList>
    </citation>
    <scope>NUCLEOTIDE SEQUENCE [LARGE SCALE GENOMIC DNA]</scope>
    <source>
        <strain evidence="2 4">DSM 105722</strain>
    </source>
</reference>
<gene>
    <name evidence="3" type="ORF">F1644_20000</name>
    <name evidence="2" type="ORF">GGR15_001559</name>
</gene>
<dbReference type="SUPFAM" id="SSF53448">
    <property type="entry name" value="Nucleotide-diphospho-sugar transferases"/>
    <property type="match status" value="1"/>
</dbReference>
<evidence type="ECO:0000313" key="4">
    <source>
        <dbReference type="Proteomes" id="UP000576368"/>
    </source>
</evidence>
<evidence type="ECO:0000259" key="1">
    <source>
        <dbReference type="Pfam" id="PF00535"/>
    </source>
</evidence>
<protein>
    <submittedName>
        <fullName evidence="3">Glycosyltransferase family 2 protein</fullName>
    </submittedName>
</protein>
<name>A0A7X5YE60_9BACT</name>
<dbReference type="EMBL" id="JAATLI010000005">
    <property type="protein sequence ID" value="NJC17942.1"/>
    <property type="molecule type" value="Genomic_DNA"/>
</dbReference>
<proteinExistence type="predicted"/>
<dbReference type="PANTHER" id="PTHR43179">
    <property type="entry name" value="RHAMNOSYLTRANSFERASE WBBL"/>
    <property type="match status" value="1"/>
</dbReference>
<dbReference type="CDD" id="cd04186">
    <property type="entry name" value="GT_2_like_c"/>
    <property type="match status" value="1"/>
</dbReference>
<dbReference type="Gene3D" id="3.90.550.10">
    <property type="entry name" value="Spore Coat Polysaccharide Biosynthesis Protein SpsA, Chain A"/>
    <property type="match status" value="1"/>
</dbReference>
<evidence type="ECO:0000313" key="5">
    <source>
        <dbReference type="Proteomes" id="UP001302374"/>
    </source>
</evidence>
<dbReference type="RefSeq" id="WP_087422410.1">
    <property type="nucleotide sequence ID" value="NZ_BMPA01000006.1"/>
</dbReference>
<evidence type="ECO:0000313" key="2">
    <source>
        <dbReference type="EMBL" id="NJC17942.1"/>
    </source>
</evidence>
<dbReference type="Proteomes" id="UP001302374">
    <property type="component" value="Chromosome"/>
</dbReference>
<organism evidence="2 4">
    <name type="scientific">Butyricimonas paravirosa</name>
    <dbReference type="NCBI Taxonomy" id="1472417"/>
    <lineage>
        <taxon>Bacteria</taxon>
        <taxon>Pseudomonadati</taxon>
        <taxon>Bacteroidota</taxon>
        <taxon>Bacteroidia</taxon>
        <taxon>Bacteroidales</taxon>
        <taxon>Odoribacteraceae</taxon>
        <taxon>Butyricimonas</taxon>
    </lineage>
</organism>
<dbReference type="InterPro" id="IPR029044">
    <property type="entry name" value="Nucleotide-diphossugar_trans"/>
</dbReference>